<dbReference type="Gene3D" id="1.10.10.10">
    <property type="entry name" value="Winged helix-like DNA-binding domain superfamily/Winged helix DNA-binding domain"/>
    <property type="match status" value="1"/>
</dbReference>
<evidence type="ECO:0000259" key="4">
    <source>
        <dbReference type="PROSITE" id="PS50949"/>
    </source>
</evidence>
<keyword evidence="6" id="KW-1185">Reference proteome</keyword>
<organism evidence="5 6">
    <name type="scientific">Paenibacillus artemisiicola</name>
    <dbReference type="NCBI Taxonomy" id="1172618"/>
    <lineage>
        <taxon>Bacteria</taxon>
        <taxon>Bacillati</taxon>
        <taxon>Bacillota</taxon>
        <taxon>Bacilli</taxon>
        <taxon>Bacillales</taxon>
        <taxon>Paenibacillaceae</taxon>
        <taxon>Paenibacillus</taxon>
    </lineage>
</organism>
<feature type="domain" description="HTH gntR-type" evidence="4">
    <location>
        <begin position="6"/>
        <end position="74"/>
    </location>
</feature>
<keyword evidence="2" id="KW-0238">DNA-binding</keyword>
<evidence type="ECO:0000256" key="3">
    <source>
        <dbReference type="ARBA" id="ARBA00023163"/>
    </source>
</evidence>
<dbReference type="SUPFAM" id="SSF46785">
    <property type="entry name" value="Winged helix' DNA-binding domain"/>
    <property type="match status" value="1"/>
</dbReference>
<dbReference type="PRINTS" id="PR00035">
    <property type="entry name" value="HTHGNTR"/>
</dbReference>
<evidence type="ECO:0000313" key="5">
    <source>
        <dbReference type="EMBL" id="MBO7748789.1"/>
    </source>
</evidence>
<dbReference type="PANTHER" id="PTHR30146:SF138">
    <property type="entry name" value="TRANSCRIPTIONAL REGULATORY PROTEIN"/>
    <property type="match status" value="1"/>
</dbReference>
<comment type="caution">
    <text evidence="5">The sequence shown here is derived from an EMBL/GenBank/DDBJ whole genome shotgun (WGS) entry which is preliminary data.</text>
</comment>
<dbReference type="Pfam" id="PF13377">
    <property type="entry name" value="Peripla_BP_3"/>
    <property type="match status" value="1"/>
</dbReference>
<gene>
    <name evidence="5" type="ORF">I8J29_31925</name>
</gene>
<dbReference type="EMBL" id="JAGGDJ010000075">
    <property type="protein sequence ID" value="MBO7748789.1"/>
    <property type="molecule type" value="Genomic_DNA"/>
</dbReference>
<dbReference type="PANTHER" id="PTHR30146">
    <property type="entry name" value="LACI-RELATED TRANSCRIPTIONAL REPRESSOR"/>
    <property type="match status" value="1"/>
</dbReference>
<name>A0ABS3WKD5_9BACL</name>
<dbReference type="RefSeq" id="WP_208851314.1">
    <property type="nucleotide sequence ID" value="NZ_JAGGDJ010000075.1"/>
</dbReference>
<dbReference type="SUPFAM" id="SSF53822">
    <property type="entry name" value="Periplasmic binding protein-like I"/>
    <property type="match status" value="1"/>
</dbReference>
<evidence type="ECO:0000256" key="1">
    <source>
        <dbReference type="ARBA" id="ARBA00023015"/>
    </source>
</evidence>
<dbReference type="PROSITE" id="PS50949">
    <property type="entry name" value="HTH_GNTR"/>
    <property type="match status" value="1"/>
</dbReference>
<accession>A0ABS3WKD5</accession>
<dbReference type="Gene3D" id="3.40.50.2300">
    <property type="match status" value="2"/>
</dbReference>
<dbReference type="CDD" id="cd06267">
    <property type="entry name" value="PBP1_LacI_sugar_binding-like"/>
    <property type="match status" value="1"/>
</dbReference>
<keyword evidence="3" id="KW-0804">Transcription</keyword>
<evidence type="ECO:0000313" key="6">
    <source>
        <dbReference type="Proteomes" id="UP000670947"/>
    </source>
</evidence>
<keyword evidence="1" id="KW-0805">Transcription regulation</keyword>
<dbReference type="Proteomes" id="UP000670947">
    <property type="component" value="Unassembled WGS sequence"/>
</dbReference>
<proteinExistence type="predicted"/>
<dbReference type="Pfam" id="PF00392">
    <property type="entry name" value="GntR"/>
    <property type="match status" value="1"/>
</dbReference>
<reference evidence="5 6" key="1">
    <citation type="submission" date="2021-03" db="EMBL/GenBank/DDBJ databases">
        <title>Paenibacillus artemisicola MWE-103 whole genome sequence.</title>
        <authorList>
            <person name="Ham Y.J."/>
        </authorList>
    </citation>
    <scope>NUCLEOTIDE SEQUENCE [LARGE SCALE GENOMIC DNA]</scope>
    <source>
        <strain evidence="5 6">MWE-103</strain>
    </source>
</reference>
<evidence type="ECO:0000256" key="2">
    <source>
        <dbReference type="ARBA" id="ARBA00023125"/>
    </source>
</evidence>
<dbReference type="InterPro" id="IPR046335">
    <property type="entry name" value="LacI/GalR-like_sensor"/>
</dbReference>
<dbReference type="InterPro" id="IPR000524">
    <property type="entry name" value="Tscrpt_reg_HTH_GntR"/>
</dbReference>
<protein>
    <submittedName>
        <fullName evidence="5">GntR family transcriptional regulator</fullName>
    </submittedName>
</protein>
<dbReference type="InterPro" id="IPR036388">
    <property type="entry name" value="WH-like_DNA-bd_sf"/>
</dbReference>
<dbReference type="SMART" id="SM00345">
    <property type="entry name" value="HTH_GNTR"/>
    <property type="match status" value="1"/>
</dbReference>
<sequence length="419" mass="45195">MYMDRKPLYIRIQSHFKEAIRAGQLREGDRIPAEKELLEHFNVSRITVANALGELARDGWIYRVPGRGTFVRGVPEDETGYAAAAAETAGDDFGLGALGAAKGTAGQDGGGDGRALRQRGASFEGAEAELEAERPRIGLVIPFIGDYFAIRLLSGIRDALAAAGYSLLALFTFNDKEREEELIRELRDTVEGLIIFPVDANVYNEEIIALKMNGYPFVLIDRYLPGVETHTVNADGALAAKLAVDHLWALGHRSIAICADTPLSTASVDDRVNGYMNALKENGGMINPALLLTDFTVEPGEAGPEHPLVRTIASRAATAYIALNSTLGLHIAALAKEAGLEVPRDLSILTFDNPSRGLLDEQGTFTYIDQHEGGIGRSAGELILDIVGKRRKSAEAYSHIVLKPELVVRGTTGPAPEPR</sequence>
<dbReference type="InterPro" id="IPR028082">
    <property type="entry name" value="Peripla_BP_I"/>
</dbReference>
<dbReference type="CDD" id="cd07377">
    <property type="entry name" value="WHTH_GntR"/>
    <property type="match status" value="1"/>
</dbReference>
<dbReference type="InterPro" id="IPR036390">
    <property type="entry name" value="WH_DNA-bd_sf"/>
</dbReference>